<proteinExistence type="predicted"/>
<evidence type="ECO:0000313" key="3">
    <source>
        <dbReference type="Proteomes" id="UP000585474"/>
    </source>
</evidence>
<dbReference type="EMBL" id="BJWL01000009">
    <property type="protein sequence ID" value="GFY93725.1"/>
    <property type="molecule type" value="Genomic_DNA"/>
</dbReference>
<keyword evidence="3" id="KW-1185">Reference proteome</keyword>
<dbReference type="AlphaFoldDB" id="A0A7J0F4V7"/>
<feature type="compositionally biased region" description="Gly residues" evidence="1">
    <location>
        <begin position="21"/>
        <end position="46"/>
    </location>
</feature>
<sequence>MKYLETASSLWPLVDEINGVAGGGGSGATGGGGEDAGSGDVVGGGRLEGDGGDRLRDTSGNSTSEDLNPMLFGCVLVSFGIE</sequence>
<comment type="caution">
    <text evidence="2">The sequence shown here is derived from an EMBL/GenBank/DDBJ whole genome shotgun (WGS) entry which is preliminary data.</text>
</comment>
<reference evidence="2 3" key="1">
    <citation type="submission" date="2019-07" db="EMBL/GenBank/DDBJ databases">
        <title>De Novo Assembly of kiwifruit Actinidia rufa.</title>
        <authorList>
            <person name="Sugita-Konishi S."/>
            <person name="Sato K."/>
            <person name="Mori E."/>
            <person name="Abe Y."/>
            <person name="Kisaki G."/>
            <person name="Hamano K."/>
            <person name="Suezawa K."/>
            <person name="Otani M."/>
            <person name="Fukuda T."/>
            <person name="Manabe T."/>
            <person name="Gomi K."/>
            <person name="Tabuchi M."/>
            <person name="Akimitsu K."/>
            <person name="Kataoka I."/>
        </authorList>
    </citation>
    <scope>NUCLEOTIDE SEQUENCE [LARGE SCALE GENOMIC DNA]</scope>
    <source>
        <strain evidence="3">cv. Fuchu</strain>
    </source>
</reference>
<organism evidence="2 3">
    <name type="scientific">Actinidia rufa</name>
    <dbReference type="NCBI Taxonomy" id="165716"/>
    <lineage>
        <taxon>Eukaryota</taxon>
        <taxon>Viridiplantae</taxon>
        <taxon>Streptophyta</taxon>
        <taxon>Embryophyta</taxon>
        <taxon>Tracheophyta</taxon>
        <taxon>Spermatophyta</taxon>
        <taxon>Magnoliopsida</taxon>
        <taxon>eudicotyledons</taxon>
        <taxon>Gunneridae</taxon>
        <taxon>Pentapetalae</taxon>
        <taxon>asterids</taxon>
        <taxon>Ericales</taxon>
        <taxon>Actinidiaceae</taxon>
        <taxon>Actinidia</taxon>
    </lineage>
</organism>
<protein>
    <submittedName>
        <fullName evidence="2">Uncharacterized protein</fullName>
    </submittedName>
</protein>
<dbReference type="Proteomes" id="UP000585474">
    <property type="component" value="Unassembled WGS sequence"/>
</dbReference>
<evidence type="ECO:0000313" key="2">
    <source>
        <dbReference type="EMBL" id="GFY93725.1"/>
    </source>
</evidence>
<evidence type="ECO:0000256" key="1">
    <source>
        <dbReference type="SAM" id="MobiDB-lite"/>
    </source>
</evidence>
<name>A0A7J0F4V7_9ERIC</name>
<accession>A0A7J0F4V7</accession>
<feature type="region of interest" description="Disordered" evidence="1">
    <location>
        <begin position="21"/>
        <end position="66"/>
    </location>
</feature>
<feature type="compositionally biased region" description="Basic and acidic residues" evidence="1">
    <location>
        <begin position="47"/>
        <end position="57"/>
    </location>
</feature>
<gene>
    <name evidence="2" type="ORF">Acr_09g0001710</name>
</gene>